<feature type="active site" description="Proton donor" evidence="9">
    <location>
        <position position="111"/>
    </location>
</feature>
<evidence type="ECO:0000256" key="3">
    <source>
        <dbReference type="ARBA" id="ARBA00004902"/>
    </source>
</evidence>
<dbReference type="RefSeq" id="WP_305929197.1">
    <property type="nucleotide sequence ID" value="NZ_JAVAIL010000002.1"/>
</dbReference>
<dbReference type="CDD" id="cd00466">
    <property type="entry name" value="DHQase_II"/>
    <property type="match status" value="1"/>
</dbReference>
<dbReference type="InterPro" id="IPR018509">
    <property type="entry name" value="DHquinase_II_CS"/>
</dbReference>
<keyword evidence="7 9" id="KW-0057">Aromatic amino acid biosynthesis</keyword>
<dbReference type="NCBIfam" id="NF003805">
    <property type="entry name" value="PRK05395.1-2"/>
    <property type="match status" value="1"/>
</dbReference>
<dbReference type="Gene3D" id="3.40.50.9100">
    <property type="entry name" value="Dehydroquinase, class II"/>
    <property type="match status" value="1"/>
</dbReference>
<evidence type="ECO:0000313" key="11">
    <source>
        <dbReference type="Proteomes" id="UP001235664"/>
    </source>
</evidence>
<dbReference type="SUPFAM" id="SSF52304">
    <property type="entry name" value="Type II 3-dehydroquinate dehydratase"/>
    <property type="match status" value="1"/>
</dbReference>
<dbReference type="HAMAP" id="MF_00169">
    <property type="entry name" value="AroQ"/>
    <property type="match status" value="1"/>
</dbReference>
<evidence type="ECO:0000256" key="4">
    <source>
        <dbReference type="ARBA" id="ARBA00011037"/>
    </source>
</evidence>
<protein>
    <recommendedName>
        <fullName evidence="6 9">3-dehydroquinate dehydratase</fullName>
        <shortName evidence="9">3-dehydroquinase</shortName>
        <ecNumber evidence="6 9">4.2.1.10</ecNumber>
    </recommendedName>
    <alternativeName>
        <fullName evidence="9">Type II DHQase</fullName>
    </alternativeName>
</protein>
<dbReference type="InterPro" id="IPR001874">
    <property type="entry name" value="DHquinase_II"/>
</dbReference>
<comment type="similarity">
    <text evidence="4 9">Belongs to the type-II 3-dehydroquinase family.</text>
</comment>
<evidence type="ECO:0000256" key="2">
    <source>
        <dbReference type="ARBA" id="ARBA00003924"/>
    </source>
</evidence>
<dbReference type="PANTHER" id="PTHR21272">
    <property type="entry name" value="CATABOLIC 3-DEHYDROQUINASE"/>
    <property type="match status" value="1"/>
</dbReference>
<evidence type="ECO:0000256" key="6">
    <source>
        <dbReference type="ARBA" id="ARBA00012060"/>
    </source>
</evidence>
<name>A0ABT9H6U7_9SPHN</name>
<accession>A0ABT9H6U7</accession>
<comment type="subunit">
    <text evidence="5 9">Homododecamer.</text>
</comment>
<dbReference type="PIRSF" id="PIRSF001399">
    <property type="entry name" value="DHquinase_II"/>
    <property type="match status" value="1"/>
</dbReference>
<keyword evidence="8 9" id="KW-0456">Lyase</keyword>
<feature type="binding site" evidence="9">
    <location>
        <position position="98"/>
    </location>
    <ligand>
        <name>substrate</name>
    </ligand>
</feature>
<evidence type="ECO:0000256" key="5">
    <source>
        <dbReference type="ARBA" id="ARBA00011193"/>
    </source>
</evidence>
<comment type="caution">
    <text evidence="10">The sequence shown here is derived from an EMBL/GenBank/DDBJ whole genome shotgun (WGS) entry which is preliminary data.</text>
</comment>
<feature type="active site" description="Proton acceptor" evidence="9">
    <location>
        <position position="33"/>
    </location>
</feature>
<comment type="function">
    <text evidence="2 9">Catalyzes a trans-dehydration via an enolate intermediate.</text>
</comment>
<proteinExistence type="inferred from homology"/>
<evidence type="ECO:0000256" key="7">
    <source>
        <dbReference type="ARBA" id="ARBA00023141"/>
    </source>
</evidence>
<dbReference type="PANTHER" id="PTHR21272:SF3">
    <property type="entry name" value="CATABOLIC 3-DEHYDROQUINASE"/>
    <property type="match status" value="1"/>
</dbReference>
<keyword evidence="9" id="KW-0028">Amino-acid biosynthesis</keyword>
<evidence type="ECO:0000313" key="10">
    <source>
        <dbReference type="EMBL" id="MDP4539041.1"/>
    </source>
</evidence>
<evidence type="ECO:0000256" key="8">
    <source>
        <dbReference type="ARBA" id="ARBA00023239"/>
    </source>
</evidence>
<gene>
    <name evidence="9 10" type="primary">aroQ</name>
    <name evidence="10" type="ORF">Q9K01_05320</name>
</gene>
<comment type="pathway">
    <text evidence="3 9">Metabolic intermediate biosynthesis; chorismate biosynthesis; chorismate from D-erythrose 4-phosphate and phosphoenolpyruvate: step 3/7.</text>
</comment>
<dbReference type="EMBL" id="JAVAIL010000002">
    <property type="protein sequence ID" value="MDP4539041.1"/>
    <property type="molecule type" value="Genomic_DNA"/>
</dbReference>
<feature type="binding site" evidence="9">
    <location>
        <begin position="112"/>
        <end position="113"/>
    </location>
    <ligand>
        <name>substrate</name>
    </ligand>
</feature>
<dbReference type="InterPro" id="IPR036441">
    <property type="entry name" value="DHquinase_II_sf"/>
</dbReference>
<feature type="site" description="Transition state stabilizer" evidence="9">
    <location>
        <position position="28"/>
    </location>
</feature>
<keyword evidence="11" id="KW-1185">Reference proteome</keyword>
<dbReference type="NCBIfam" id="NF003806">
    <property type="entry name" value="PRK05395.1-3"/>
    <property type="match status" value="1"/>
</dbReference>
<dbReference type="EC" id="4.2.1.10" evidence="6 9"/>
<organism evidence="10 11">
    <name type="scientific">Qipengyuania benthica</name>
    <dbReference type="NCBI Taxonomy" id="3067651"/>
    <lineage>
        <taxon>Bacteria</taxon>
        <taxon>Pseudomonadati</taxon>
        <taxon>Pseudomonadota</taxon>
        <taxon>Alphaproteobacteria</taxon>
        <taxon>Sphingomonadales</taxon>
        <taxon>Erythrobacteraceae</taxon>
        <taxon>Qipengyuania</taxon>
    </lineage>
</organism>
<sequence>MPASPPPAPDRRRILVLNGPNLNLLGQREPEIYGHATLADIEALLATRAEQLGVTVECRQSNHEGVLLDWLQQAEAEGFAAILLNAGAYTHTSIALLDAIHAIAVPVIEVHLSDPSQREEFRHLSYVGMAAAGTVQGLGAQSYVVALERADAL</sequence>
<comment type="catalytic activity">
    <reaction evidence="1 9">
        <text>3-dehydroquinate = 3-dehydroshikimate + H2O</text>
        <dbReference type="Rhea" id="RHEA:21096"/>
        <dbReference type="ChEBI" id="CHEBI:15377"/>
        <dbReference type="ChEBI" id="CHEBI:16630"/>
        <dbReference type="ChEBI" id="CHEBI:32364"/>
        <dbReference type="EC" id="4.2.1.10"/>
    </reaction>
</comment>
<dbReference type="Pfam" id="PF01220">
    <property type="entry name" value="DHquinase_II"/>
    <property type="match status" value="1"/>
</dbReference>
<reference evidence="10 11" key="1">
    <citation type="submission" date="2023-08" db="EMBL/GenBank/DDBJ databases">
        <title>genomic of DY56.</title>
        <authorList>
            <person name="Wang Y."/>
        </authorList>
    </citation>
    <scope>NUCLEOTIDE SEQUENCE [LARGE SCALE GENOMIC DNA]</scope>
    <source>
        <strain evidence="10 11">DY56-A-20</strain>
    </source>
</reference>
<evidence type="ECO:0000256" key="9">
    <source>
        <dbReference type="HAMAP-Rule" id="MF_00169"/>
    </source>
</evidence>
<dbReference type="PROSITE" id="PS01029">
    <property type="entry name" value="DEHYDROQUINASE_II"/>
    <property type="match status" value="1"/>
</dbReference>
<dbReference type="NCBIfam" id="TIGR01088">
    <property type="entry name" value="aroQ"/>
    <property type="match status" value="1"/>
</dbReference>
<dbReference type="NCBIfam" id="NF003807">
    <property type="entry name" value="PRK05395.1-4"/>
    <property type="match status" value="1"/>
</dbReference>
<feature type="binding site" evidence="9">
    <location>
        <position position="85"/>
    </location>
    <ligand>
        <name>substrate</name>
    </ligand>
</feature>
<dbReference type="Proteomes" id="UP001235664">
    <property type="component" value="Unassembled WGS sequence"/>
</dbReference>
<feature type="binding site" evidence="9">
    <location>
        <position position="122"/>
    </location>
    <ligand>
        <name>substrate</name>
    </ligand>
</feature>
<dbReference type="GO" id="GO:0003855">
    <property type="term" value="F:3-dehydroquinate dehydratase activity"/>
    <property type="evidence" value="ECO:0007669"/>
    <property type="project" value="UniProtKB-EC"/>
</dbReference>
<feature type="binding site" evidence="9">
    <location>
        <position position="91"/>
    </location>
    <ligand>
        <name>substrate</name>
    </ligand>
</feature>
<evidence type="ECO:0000256" key="1">
    <source>
        <dbReference type="ARBA" id="ARBA00001864"/>
    </source>
</evidence>